<dbReference type="RefSeq" id="WP_377472804.1">
    <property type="nucleotide sequence ID" value="NZ_JBHLWN010000091.1"/>
</dbReference>
<evidence type="ECO:0000313" key="2">
    <source>
        <dbReference type="EMBL" id="MFC0215357.1"/>
    </source>
</evidence>
<accession>A0ABV6DRU6</accession>
<feature type="region of interest" description="Disordered" evidence="1">
    <location>
        <begin position="147"/>
        <end position="168"/>
    </location>
</feature>
<name>A0ABV6DRU6_9BACL</name>
<gene>
    <name evidence="2" type="ORF">ACFFK0_23460</name>
</gene>
<dbReference type="Proteomes" id="UP001589776">
    <property type="component" value="Unassembled WGS sequence"/>
</dbReference>
<sequence length="168" mass="18293">MQVIEWCAIAATAAFIALAVVAIRTLTAARIASLQAVQTLQKTSQSMERLERQLGDMGAQTTALLLKTDAIADEVQTKLQTFKTIASTVQELGSSLSEAGGTVCRASKTLARSIVEVEQAVHTHRARVQDALEWAVTGMELWQQWQAGRKAQRNETTPNGNKERDQDG</sequence>
<dbReference type="PANTHER" id="PTHR40070">
    <property type="entry name" value="UPF0478 PROTEIN YTXG"/>
    <property type="match status" value="1"/>
</dbReference>
<dbReference type="Pfam" id="PF06103">
    <property type="entry name" value="DUF948"/>
    <property type="match status" value="1"/>
</dbReference>
<comment type="caution">
    <text evidence="2">The sequence shown here is derived from an EMBL/GenBank/DDBJ whole genome shotgun (WGS) entry which is preliminary data.</text>
</comment>
<dbReference type="PANTHER" id="PTHR40070:SF1">
    <property type="entry name" value="UPF0478 PROTEIN YTXG"/>
    <property type="match status" value="1"/>
</dbReference>
<dbReference type="EMBL" id="JBHLWN010000091">
    <property type="protein sequence ID" value="MFC0215357.1"/>
    <property type="molecule type" value="Genomic_DNA"/>
</dbReference>
<reference evidence="2 3" key="1">
    <citation type="submission" date="2024-09" db="EMBL/GenBank/DDBJ databases">
        <authorList>
            <person name="Sun Q."/>
            <person name="Mori K."/>
        </authorList>
    </citation>
    <scope>NUCLEOTIDE SEQUENCE [LARGE SCALE GENOMIC DNA]</scope>
    <source>
        <strain evidence="2 3">CCM 7759</strain>
    </source>
</reference>
<evidence type="ECO:0000313" key="3">
    <source>
        <dbReference type="Proteomes" id="UP001589776"/>
    </source>
</evidence>
<proteinExistence type="predicted"/>
<evidence type="ECO:0000256" key="1">
    <source>
        <dbReference type="SAM" id="MobiDB-lite"/>
    </source>
</evidence>
<keyword evidence="3" id="KW-1185">Reference proteome</keyword>
<organism evidence="2 3">
    <name type="scientific">Paenibacillus chartarius</name>
    <dbReference type="NCBI Taxonomy" id="747481"/>
    <lineage>
        <taxon>Bacteria</taxon>
        <taxon>Bacillati</taxon>
        <taxon>Bacillota</taxon>
        <taxon>Bacilli</taxon>
        <taxon>Bacillales</taxon>
        <taxon>Paenibacillaceae</taxon>
        <taxon>Paenibacillus</taxon>
    </lineage>
</organism>
<protein>
    <submittedName>
        <fullName evidence="2">DUF948 domain-containing protein</fullName>
    </submittedName>
</protein>
<dbReference type="InterPro" id="IPR009293">
    <property type="entry name" value="UPF0478"/>
</dbReference>